<feature type="region of interest" description="Disordered" evidence="1">
    <location>
        <begin position="54"/>
        <end position="119"/>
    </location>
</feature>
<organism evidence="3 4">
    <name type="scientific">Pristionchus pacificus</name>
    <name type="common">Parasitic nematode worm</name>
    <dbReference type="NCBI Taxonomy" id="54126"/>
    <lineage>
        <taxon>Eukaryota</taxon>
        <taxon>Metazoa</taxon>
        <taxon>Ecdysozoa</taxon>
        <taxon>Nematoda</taxon>
        <taxon>Chromadorea</taxon>
        <taxon>Rhabditida</taxon>
        <taxon>Rhabditina</taxon>
        <taxon>Diplogasteromorpha</taxon>
        <taxon>Diplogasteroidea</taxon>
        <taxon>Neodiplogasteridae</taxon>
        <taxon>Pristionchus</taxon>
    </lineage>
</organism>
<keyword evidence="2" id="KW-1133">Transmembrane helix</keyword>
<keyword evidence="2" id="KW-0472">Membrane</keyword>
<dbReference type="AlphaFoldDB" id="A0A2A6CE62"/>
<reference evidence="3" key="2">
    <citation type="submission" date="2022-06" db="UniProtKB">
        <authorList>
            <consortium name="EnsemblMetazoa"/>
        </authorList>
    </citation>
    <scope>IDENTIFICATION</scope>
    <source>
        <strain evidence="3">PS312</strain>
    </source>
</reference>
<dbReference type="EnsemblMetazoa" id="PPA05378.1">
    <property type="protein sequence ID" value="PPA05378.1"/>
    <property type="gene ID" value="WBGene00094932"/>
</dbReference>
<accession>A0A8R1U6R4</accession>
<gene>
    <name evidence="3" type="primary">WBGene00094932</name>
</gene>
<sequence length="119" mass="12275">MVAAAKASVASGCPLTALKGALCTRPYVKYVALAAAGGVLAYLIYAYAAPPPPAVEEPKADSAQKSPKKGGKSKRKKRRFTSSTKHSGGSSGSEAFTSSGKGRPLHPADSRRKSSTPRK</sequence>
<feature type="compositionally biased region" description="Basic residues" evidence="1">
    <location>
        <begin position="66"/>
        <end position="80"/>
    </location>
</feature>
<reference evidence="4" key="1">
    <citation type="journal article" date="2008" name="Nat. Genet.">
        <title>The Pristionchus pacificus genome provides a unique perspective on nematode lifestyle and parasitism.</title>
        <authorList>
            <person name="Dieterich C."/>
            <person name="Clifton S.W."/>
            <person name="Schuster L.N."/>
            <person name="Chinwalla A."/>
            <person name="Delehaunty K."/>
            <person name="Dinkelacker I."/>
            <person name="Fulton L."/>
            <person name="Fulton R."/>
            <person name="Godfrey J."/>
            <person name="Minx P."/>
            <person name="Mitreva M."/>
            <person name="Roeseler W."/>
            <person name="Tian H."/>
            <person name="Witte H."/>
            <person name="Yang S.P."/>
            <person name="Wilson R.K."/>
            <person name="Sommer R.J."/>
        </authorList>
    </citation>
    <scope>NUCLEOTIDE SEQUENCE [LARGE SCALE GENOMIC DNA]</scope>
    <source>
        <strain evidence="4">PS312</strain>
    </source>
</reference>
<evidence type="ECO:0000256" key="1">
    <source>
        <dbReference type="SAM" id="MobiDB-lite"/>
    </source>
</evidence>
<dbReference type="Proteomes" id="UP000005239">
    <property type="component" value="Unassembled WGS sequence"/>
</dbReference>
<protein>
    <submittedName>
        <fullName evidence="3">Uncharacterized protein</fullName>
    </submittedName>
</protein>
<feature type="transmembrane region" description="Helical" evidence="2">
    <location>
        <begin position="27"/>
        <end position="48"/>
    </location>
</feature>
<accession>A0A2A6CE62</accession>
<evidence type="ECO:0000256" key="2">
    <source>
        <dbReference type="SAM" id="Phobius"/>
    </source>
</evidence>
<proteinExistence type="predicted"/>
<keyword evidence="4" id="KW-1185">Reference proteome</keyword>
<evidence type="ECO:0000313" key="3">
    <source>
        <dbReference type="EnsemblMetazoa" id="PPA05378.1"/>
    </source>
</evidence>
<name>A0A2A6CE62_PRIPA</name>
<keyword evidence="2" id="KW-0812">Transmembrane</keyword>
<evidence type="ECO:0000313" key="4">
    <source>
        <dbReference type="Proteomes" id="UP000005239"/>
    </source>
</evidence>